<gene>
    <name evidence="7" type="ORF">A11Q_511</name>
</gene>
<dbReference type="PANTHER" id="PTHR43370:SF1">
    <property type="entry name" value="GUANOSINE ABC TRANSPORTER PERMEASE PROTEIN NUPQ"/>
    <property type="match status" value="1"/>
</dbReference>
<protein>
    <submittedName>
        <fullName evidence="7">Sugar ABC transporter, permease protein</fullName>
    </submittedName>
</protein>
<feature type="transmembrane region" description="Helical" evidence="6">
    <location>
        <begin position="41"/>
        <end position="58"/>
    </location>
</feature>
<reference evidence="7 8" key="1">
    <citation type="journal article" date="2013" name="ISME J.">
        <title>By their genes ye shall know them: genomic signatures of predatory bacteria.</title>
        <authorList>
            <person name="Pasternak Z."/>
            <person name="Pietrokovski S."/>
            <person name="Rotem O."/>
            <person name="Gophna U."/>
            <person name="Lurie-Weinberger M.N."/>
            <person name="Jurkevitch E."/>
        </authorList>
    </citation>
    <scope>NUCLEOTIDE SEQUENCE [LARGE SCALE GENOMIC DNA]</scope>
    <source>
        <strain evidence="7 8">JSS</strain>
    </source>
</reference>
<organism evidence="7 8">
    <name type="scientific">Pseudobdellovibrio exovorus JSS</name>
    <dbReference type="NCBI Taxonomy" id="1184267"/>
    <lineage>
        <taxon>Bacteria</taxon>
        <taxon>Pseudomonadati</taxon>
        <taxon>Bdellovibrionota</taxon>
        <taxon>Bdellovibrionia</taxon>
        <taxon>Bdellovibrionales</taxon>
        <taxon>Pseudobdellovibrionaceae</taxon>
        <taxon>Pseudobdellovibrio</taxon>
    </lineage>
</organism>
<feature type="transmembrane region" description="Helical" evidence="6">
    <location>
        <begin position="90"/>
        <end position="108"/>
    </location>
</feature>
<sequence>MDSVYLLLLLSTLRLSLPLFFAATGAYFSEKAGVAQIALESYLLIGAFSAASVAYFSGSVLVGYLAAAVITAVFAQIFCLLILKFKANSIVVGTGMNLLAMGIIPIVSKTLFNSTGSTPSLAAPTYNVYLPYFVLAVTIGLSYWLSEKTIWGLQMKFAGEKKLALESVGVSIIRRQWQSLTLSAFVTGLGGAVLSTALSSNYSPMMSSGRGFIALAAVIFAGWHLNRAYIVCLFFGFCEALQILLQSNAAVSQYIAAEFIQMIPYLATLLALLLLKSRFHPPAELR</sequence>
<evidence type="ECO:0000313" key="7">
    <source>
        <dbReference type="EMBL" id="AGH94731.1"/>
    </source>
</evidence>
<dbReference type="RefSeq" id="WP_015469221.1">
    <property type="nucleotide sequence ID" value="NC_020813.1"/>
</dbReference>
<feature type="transmembrane region" description="Helical" evidence="6">
    <location>
        <begin position="64"/>
        <end position="83"/>
    </location>
</feature>
<dbReference type="GO" id="GO:0022857">
    <property type="term" value="F:transmembrane transporter activity"/>
    <property type="evidence" value="ECO:0007669"/>
    <property type="project" value="InterPro"/>
</dbReference>
<dbReference type="GO" id="GO:0005886">
    <property type="term" value="C:plasma membrane"/>
    <property type="evidence" value="ECO:0007669"/>
    <property type="project" value="UniProtKB-SubCell"/>
</dbReference>
<feature type="transmembrane region" description="Helical" evidence="6">
    <location>
        <begin position="128"/>
        <end position="146"/>
    </location>
</feature>
<keyword evidence="2" id="KW-1003">Cell membrane</keyword>
<keyword evidence="8" id="KW-1185">Reference proteome</keyword>
<evidence type="ECO:0000256" key="4">
    <source>
        <dbReference type="ARBA" id="ARBA00022989"/>
    </source>
</evidence>
<keyword evidence="4 6" id="KW-1133">Transmembrane helix</keyword>
<evidence type="ECO:0000256" key="6">
    <source>
        <dbReference type="SAM" id="Phobius"/>
    </source>
</evidence>
<dbReference type="eggNOG" id="COG1079">
    <property type="taxonomic scope" value="Bacteria"/>
</dbReference>
<evidence type="ECO:0000256" key="2">
    <source>
        <dbReference type="ARBA" id="ARBA00022475"/>
    </source>
</evidence>
<dbReference type="Pfam" id="PF02653">
    <property type="entry name" value="BPD_transp_2"/>
    <property type="match status" value="1"/>
</dbReference>
<feature type="transmembrane region" description="Helical" evidence="6">
    <location>
        <begin position="251"/>
        <end position="275"/>
    </location>
</feature>
<evidence type="ECO:0000256" key="5">
    <source>
        <dbReference type="ARBA" id="ARBA00023136"/>
    </source>
</evidence>
<accession>M4V9M6</accession>
<keyword evidence="3 6" id="KW-0812">Transmembrane</keyword>
<dbReference type="OrthoDB" id="5293086at2"/>
<dbReference type="EMBL" id="CP003537">
    <property type="protein sequence ID" value="AGH94731.1"/>
    <property type="molecule type" value="Genomic_DNA"/>
</dbReference>
<keyword evidence="5 6" id="KW-0472">Membrane</keyword>
<dbReference type="PANTHER" id="PTHR43370">
    <property type="entry name" value="SUGAR ABC TRANSPORTER INTEGRAL MEMBRANE PROTEIN-RELATED"/>
    <property type="match status" value="1"/>
</dbReference>
<dbReference type="AlphaFoldDB" id="M4V9M6"/>
<evidence type="ECO:0000256" key="1">
    <source>
        <dbReference type="ARBA" id="ARBA00004651"/>
    </source>
</evidence>
<evidence type="ECO:0000313" key="8">
    <source>
        <dbReference type="Proteomes" id="UP000012040"/>
    </source>
</evidence>
<dbReference type="STRING" id="1184267.A11Q_511"/>
<name>M4V9M6_9BACT</name>
<feature type="transmembrane region" description="Helical" evidence="6">
    <location>
        <begin position="180"/>
        <end position="199"/>
    </location>
</feature>
<dbReference type="PATRIC" id="fig|1184267.3.peg.521"/>
<comment type="subcellular location">
    <subcellularLocation>
        <location evidence="1">Cell membrane</location>
        <topology evidence="1">Multi-pass membrane protein</topology>
    </subcellularLocation>
</comment>
<feature type="transmembrane region" description="Helical" evidence="6">
    <location>
        <begin position="6"/>
        <end position="29"/>
    </location>
</feature>
<dbReference type="Proteomes" id="UP000012040">
    <property type="component" value="Chromosome"/>
</dbReference>
<dbReference type="CDD" id="cd06580">
    <property type="entry name" value="TM_PBP1_transp_TpRbsC_like"/>
    <property type="match status" value="1"/>
</dbReference>
<evidence type="ECO:0000256" key="3">
    <source>
        <dbReference type="ARBA" id="ARBA00022692"/>
    </source>
</evidence>
<dbReference type="HOGENOM" id="CLU_040769_1_0_7"/>
<dbReference type="InterPro" id="IPR001851">
    <property type="entry name" value="ABC_transp_permease"/>
</dbReference>
<proteinExistence type="predicted"/>
<dbReference type="KEGG" id="bex:A11Q_511"/>